<dbReference type="EMBL" id="CP002521">
    <property type="protein sequence ID" value="ADX46394.1"/>
    <property type="molecule type" value="Genomic_DNA"/>
</dbReference>
<dbReference type="AlphaFoldDB" id="F0QDE9"/>
<keyword evidence="4" id="KW-1185">Reference proteome</keyword>
<feature type="region of interest" description="Disordered" evidence="1">
    <location>
        <begin position="309"/>
        <end position="328"/>
    </location>
</feature>
<sequence length="328" mass="36354">MPAKMLRGPRGVQMEEVWAAADAVLALGERPTVERVRHQLGRGSPNTVGPMLDSWYATLARRLQAPADASDPGEGAGEALPAPVARAAKALWARALQQADESATARLAQSRAGLDAQAEALRLIQDELAREKQRLDDRGEAYVVALQARDAQIAEAARQAQELQQQLLACQQLLDSARSDNTQLRKAADADRKRQEARDADHQAERARLEERAQAQERRLHAEVDRARQESRRLALQLEAEQKKSAKALSDAQDRARELEAQVGTLHADNAKLAQDLLAVRDEARQLQRELDDRSSEMLAMLSELKDRLPVSPSKRKAIPARIRKAKE</sequence>
<feature type="domain" description="KfrA N-terminal DNA-binding" evidence="2">
    <location>
        <begin position="15"/>
        <end position="137"/>
    </location>
</feature>
<proteinExistence type="predicted"/>
<dbReference type="RefSeq" id="WP_013594897.1">
    <property type="nucleotide sequence ID" value="NC_015138.1"/>
</dbReference>
<protein>
    <submittedName>
        <fullName evidence="3">KfrA domain-containing protein DNA-binding domain protein</fullName>
    </submittedName>
</protein>
<reference evidence="3" key="1">
    <citation type="submission" date="2011-02" db="EMBL/GenBank/DDBJ databases">
        <title>Complete sequence of Acidovorax avenae subsp. avenae ATCC 19860.</title>
        <authorList>
            <consortium name="US DOE Joint Genome Institute"/>
            <person name="Lucas S."/>
            <person name="Copeland A."/>
            <person name="Lapidus A."/>
            <person name="Cheng J.-F."/>
            <person name="Goodwin L."/>
            <person name="Pitluck S."/>
            <person name="Chertkov O."/>
            <person name="Held B."/>
            <person name="Detter J.C."/>
            <person name="Han C."/>
            <person name="Tapia R."/>
            <person name="Land M."/>
            <person name="Hauser L."/>
            <person name="Kyrpides N."/>
            <person name="Ivanova N."/>
            <person name="Ovchinnikova G."/>
            <person name="Pagani I."/>
            <person name="Gordon S."/>
            <person name="Woyke T."/>
        </authorList>
    </citation>
    <scope>NUCLEOTIDE SEQUENCE</scope>
    <source>
        <strain evidence="3">ATCC 19860</strain>
    </source>
</reference>
<dbReference type="Pfam" id="PF11740">
    <property type="entry name" value="KfrA_N"/>
    <property type="match status" value="1"/>
</dbReference>
<name>F0QDE9_PARA1</name>
<feature type="compositionally biased region" description="Basic and acidic residues" evidence="1">
    <location>
        <begin position="186"/>
        <end position="226"/>
    </location>
</feature>
<dbReference type="Proteomes" id="UP000002482">
    <property type="component" value="Chromosome"/>
</dbReference>
<accession>F0QDE9</accession>
<keyword evidence="3" id="KW-0238">DNA-binding</keyword>
<dbReference type="HOGENOM" id="CLU_065092_0_0_4"/>
<dbReference type="OrthoDB" id="583532at2"/>
<evidence type="ECO:0000313" key="4">
    <source>
        <dbReference type="Proteomes" id="UP000002482"/>
    </source>
</evidence>
<dbReference type="GO" id="GO:0003677">
    <property type="term" value="F:DNA binding"/>
    <property type="evidence" value="ECO:0007669"/>
    <property type="project" value="UniProtKB-KW"/>
</dbReference>
<feature type="region of interest" description="Disordered" evidence="1">
    <location>
        <begin position="181"/>
        <end position="226"/>
    </location>
</feature>
<gene>
    <name evidence="3" type="ordered locus">Acav_2482</name>
</gene>
<evidence type="ECO:0000256" key="1">
    <source>
        <dbReference type="SAM" id="MobiDB-lite"/>
    </source>
</evidence>
<evidence type="ECO:0000259" key="2">
    <source>
        <dbReference type="Pfam" id="PF11740"/>
    </source>
</evidence>
<dbReference type="KEGG" id="aaa:Acav_2482"/>
<dbReference type="InterPro" id="IPR021104">
    <property type="entry name" value="KfrA_DNA-bd_N"/>
</dbReference>
<organism evidence="3 4">
    <name type="scientific">Paracidovorax avenae (strain ATCC 19860 / DSM 7227 / CCUG 15838 / JCM 20985 / LMG 2117 / NCPPB 1011)</name>
    <name type="common">Acidovorax avenae</name>
    <dbReference type="NCBI Taxonomy" id="643561"/>
    <lineage>
        <taxon>Bacteria</taxon>
        <taxon>Pseudomonadati</taxon>
        <taxon>Pseudomonadota</taxon>
        <taxon>Betaproteobacteria</taxon>
        <taxon>Burkholderiales</taxon>
        <taxon>Comamonadaceae</taxon>
        <taxon>Paracidovorax</taxon>
    </lineage>
</organism>
<dbReference type="GeneID" id="80368007"/>
<evidence type="ECO:0000313" key="3">
    <source>
        <dbReference type="EMBL" id="ADX46394.1"/>
    </source>
</evidence>
<feature type="compositionally biased region" description="Basic residues" evidence="1">
    <location>
        <begin position="314"/>
        <end position="328"/>
    </location>
</feature>